<dbReference type="PROSITE" id="PS01180">
    <property type="entry name" value="CUB"/>
    <property type="match status" value="1"/>
</dbReference>
<evidence type="ECO:0000313" key="5">
    <source>
        <dbReference type="Proteomes" id="UP000502823"/>
    </source>
</evidence>
<accession>A0A6L2QCD9</accession>
<evidence type="ECO:0000259" key="3">
    <source>
        <dbReference type="PROSITE" id="PS01180"/>
    </source>
</evidence>
<dbReference type="SUPFAM" id="SSF49854">
    <property type="entry name" value="Spermadhesin, CUB domain"/>
    <property type="match status" value="1"/>
</dbReference>
<feature type="non-terminal residue" evidence="4">
    <location>
        <position position="1"/>
    </location>
</feature>
<reference evidence="5" key="1">
    <citation type="submission" date="2020-01" db="EMBL/GenBank/DDBJ databases">
        <title>Draft genome sequence of the Termite Coptotermes fromosanus.</title>
        <authorList>
            <person name="Itakura S."/>
            <person name="Yosikawa Y."/>
            <person name="Umezawa K."/>
        </authorList>
    </citation>
    <scope>NUCLEOTIDE SEQUENCE [LARGE SCALE GENOMIC DNA]</scope>
</reference>
<dbReference type="InterPro" id="IPR035914">
    <property type="entry name" value="Sperma_CUB_dom_sf"/>
</dbReference>
<evidence type="ECO:0000313" key="4">
    <source>
        <dbReference type="EMBL" id="GFG39627.1"/>
    </source>
</evidence>
<sequence>FSFFNVIRFKNNQCDGTGGQKGICYSRKECASLGGIASGNCARNWGTCCVIQKTCGTTANLNCTYFVNAGFPGVFSGDGRCNIGVSKCNSGICQLRIDFLDFVLAQPNGEGYCTTDQFEITGSAYDVPNICGENSGQHVYVDFVDNNTPIQLSVRVGSTTGVSRRWNIRICQIGCDSSERAPAGALMYYRELRGTVKSFNYGSTVTAIGTRQIANLNYAVVVRPGIGYCSIQWSQQTGDPYSFTVSGDTDAVAVTDLGTSDIAENGAICTKDFIVIPNPQQNQIPLNTDRFCGNALIQTTFFPFFGLIRFKNVQCTGTNGQYGTCFSRQQCSNLAGISSGSCARNWGTCCVIQRTCGSSTNLNCTYFTNPGFPGMYTGSGQCNIMVSKCNSNICQLRIDFLAFTLSGPNPTGFCVNDYLAVTGGASLVPRICGENADEHVYVDFSADSTPIQLSIRINPAVSANRIWNIKLTQIECTNPQRAPTGCLMYYTGTEGTVKSFNYSPSVSAASPIGTRQIANTNYGVCVQMVAGYCSIEWTQNPSDPYSFTVSGNTGGVDPSLLGTAYVAESGAVCTTDFIVIPNPYQNSTSLNTDRFCGNALVQTTTFSKPFVLTVVTDNTELRPINADIANRGFCLNYEQLPC</sequence>
<keyword evidence="1" id="KW-1015">Disulfide bond</keyword>
<comment type="caution">
    <text evidence="2">Lacks conserved residue(s) required for the propagation of feature annotation.</text>
</comment>
<organism evidence="4 5">
    <name type="scientific">Coptotermes formosanus</name>
    <name type="common">Formosan subterranean termite</name>
    <dbReference type="NCBI Taxonomy" id="36987"/>
    <lineage>
        <taxon>Eukaryota</taxon>
        <taxon>Metazoa</taxon>
        <taxon>Ecdysozoa</taxon>
        <taxon>Arthropoda</taxon>
        <taxon>Hexapoda</taxon>
        <taxon>Insecta</taxon>
        <taxon>Pterygota</taxon>
        <taxon>Neoptera</taxon>
        <taxon>Polyneoptera</taxon>
        <taxon>Dictyoptera</taxon>
        <taxon>Blattodea</taxon>
        <taxon>Blattoidea</taxon>
        <taxon>Termitoidae</taxon>
        <taxon>Rhinotermitidae</taxon>
        <taxon>Coptotermes</taxon>
    </lineage>
</organism>
<feature type="domain" description="CUB" evidence="3">
    <location>
        <begin position="356"/>
        <end position="474"/>
    </location>
</feature>
<comment type="caution">
    <text evidence="4">The sequence shown here is derived from an EMBL/GenBank/DDBJ whole genome shotgun (WGS) entry which is preliminary data.</text>
</comment>
<dbReference type="Pfam" id="PF26080">
    <property type="entry name" value="CUB_animal"/>
    <property type="match status" value="2"/>
</dbReference>
<gene>
    <name evidence="4" type="ORF">Cfor_02901</name>
</gene>
<dbReference type="Gene3D" id="2.60.120.290">
    <property type="entry name" value="Spermadhesin, CUB domain"/>
    <property type="match status" value="1"/>
</dbReference>
<dbReference type="InterPro" id="IPR058698">
    <property type="entry name" value="CUB_metazoa"/>
</dbReference>
<proteinExistence type="predicted"/>
<evidence type="ECO:0000256" key="2">
    <source>
        <dbReference type="PROSITE-ProRule" id="PRU00059"/>
    </source>
</evidence>
<dbReference type="EMBL" id="BLKM01000913">
    <property type="protein sequence ID" value="GFG39627.1"/>
    <property type="molecule type" value="Genomic_DNA"/>
</dbReference>
<keyword evidence="5" id="KW-1185">Reference proteome</keyword>
<dbReference type="Proteomes" id="UP000502823">
    <property type="component" value="Unassembled WGS sequence"/>
</dbReference>
<dbReference type="OrthoDB" id="6337346at2759"/>
<dbReference type="PANTHER" id="PTHR33236">
    <property type="entry name" value="INTRAFLAGELLAR TRANSPORT PROTEIN 122 FAMILY PROTEIN-RELATED"/>
    <property type="match status" value="1"/>
</dbReference>
<protein>
    <recommendedName>
        <fullName evidence="3">CUB domain-containing protein</fullName>
    </recommendedName>
</protein>
<name>A0A6L2QCD9_COPFO</name>
<dbReference type="AlphaFoldDB" id="A0A6L2QCD9"/>
<dbReference type="InParanoid" id="A0A6L2QCD9"/>
<dbReference type="PANTHER" id="PTHR33236:SF5">
    <property type="entry name" value="CUB DOMAIN-CONTAINING PROTEIN"/>
    <property type="match status" value="1"/>
</dbReference>
<evidence type="ECO:0000256" key="1">
    <source>
        <dbReference type="ARBA" id="ARBA00023157"/>
    </source>
</evidence>
<dbReference type="InterPro" id="IPR000859">
    <property type="entry name" value="CUB_dom"/>
</dbReference>